<comment type="caution">
    <text evidence="1">The sequence shown here is derived from an EMBL/GenBank/DDBJ whole genome shotgun (WGS) entry which is preliminary data.</text>
</comment>
<evidence type="ECO:0000313" key="1">
    <source>
        <dbReference type="EMBL" id="PKV97695.1"/>
    </source>
</evidence>
<keyword evidence="2" id="KW-1185">Reference proteome</keyword>
<dbReference type="OrthoDB" id="3630415at2"/>
<organism evidence="1 2">
    <name type="scientific">Amycolatopsis echigonensis</name>
    <dbReference type="NCBI Taxonomy" id="2576905"/>
    <lineage>
        <taxon>Bacteria</taxon>
        <taxon>Bacillati</taxon>
        <taxon>Actinomycetota</taxon>
        <taxon>Actinomycetes</taxon>
        <taxon>Pseudonocardiales</taxon>
        <taxon>Pseudonocardiaceae</taxon>
        <taxon>Amycolatopsis</taxon>
    </lineage>
</organism>
<dbReference type="EMBL" id="PJMY01000003">
    <property type="protein sequence ID" value="PKV97695.1"/>
    <property type="molecule type" value="Genomic_DNA"/>
</dbReference>
<proteinExistence type="predicted"/>
<accession>A0A2N3WV12</accession>
<protein>
    <submittedName>
        <fullName evidence="1">Uncharacterized protein</fullName>
    </submittedName>
</protein>
<dbReference type="RefSeq" id="WP_037820833.1">
    <property type="nucleotide sequence ID" value="NZ_PJMY01000003.1"/>
</dbReference>
<reference evidence="1 2" key="1">
    <citation type="submission" date="2017-12" db="EMBL/GenBank/DDBJ databases">
        <title>Sequencing the genomes of 1000 Actinobacteria strains.</title>
        <authorList>
            <person name="Klenk H.-P."/>
        </authorList>
    </citation>
    <scope>NUCLEOTIDE SEQUENCE [LARGE SCALE GENOMIC DNA]</scope>
    <source>
        <strain evidence="1 2">DSM 45165</strain>
    </source>
</reference>
<sequence length="125" mass="14197">MQQIVYYPCLVRETYWVVGYERFGGSGPVRRSVTQIAACTTDDGKALAAWRKLADEGHAPGLRRYDEVFFPRCGVCGERPYGASATRPELSWDAVLQVIYFEPAWLATSEQLVFCPYHRPEDAEE</sequence>
<gene>
    <name evidence="1" type="ORF">ATK30_8690</name>
</gene>
<name>A0A2N3WV12_9PSEU</name>
<evidence type="ECO:0000313" key="2">
    <source>
        <dbReference type="Proteomes" id="UP000233750"/>
    </source>
</evidence>
<dbReference type="AlphaFoldDB" id="A0A2N3WV12"/>
<dbReference type="Proteomes" id="UP000233750">
    <property type="component" value="Unassembled WGS sequence"/>
</dbReference>